<feature type="compositionally biased region" description="Gly residues" evidence="1">
    <location>
        <begin position="1"/>
        <end position="10"/>
    </location>
</feature>
<proteinExistence type="predicted"/>
<feature type="region of interest" description="Disordered" evidence="1">
    <location>
        <begin position="86"/>
        <end position="119"/>
    </location>
</feature>
<feature type="compositionally biased region" description="Acidic residues" evidence="1">
    <location>
        <begin position="91"/>
        <end position="102"/>
    </location>
</feature>
<reference evidence="2 3" key="1">
    <citation type="submission" date="2018-07" db="EMBL/GenBank/DDBJ databases">
        <title>Genome sequences of Haloplanus sp. CBA1112.</title>
        <authorList>
            <person name="Kim Y.B."/>
            <person name="Roh S.W."/>
        </authorList>
    </citation>
    <scope>NUCLEOTIDE SEQUENCE [LARGE SCALE GENOMIC DNA]</scope>
    <source>
        <strain evidence="2 3">CBA1112</strain>
    </source>
</reference>
<dbReference type="GeneID" id="37286536"/>
<protein>
    <submittedName>
        <fullName evidence="2">Uncharacterized protein</fullName>
    </submittedName>
</protein>
<evidence type="ECO:0000313" key="3">
    <source>
        <dbReference type="Proteomes" id="UP000252985"/>
    </source>
</evidence>
<dbReference type="KEGG" id="haq:DU484_06120"/>
<accession>A0A345EBA4</accession>
<sequence>MSVSGIGGRTGEIRVEGPQSARLGHRDSPDENVWIRANLPTEPGEYRLVIGGEVTDRLTISPSEAGTTADMGYGWNGTIKRVDWQGGTSETEQEEYDPDGPDQPDAANIPGLVTGDEGGLVLSPSLRREGYTAEELGGEITIGGETYQINPADTVVRDPVTGDPVSRGPGGESGAPGEDPSQRGASGDLGDAGVALGVLAALAAGYMVMQP</sequence>
<name>A0A345EBA4_9EURY</name>
<dbReference type="Proteomes" id="UP000252985">
    <property type="component" value="Chromosome"/>
</dbReference>
<dbReference type="AlphaFoldDB" id="A0A345EBA4"/>
<dbReference type="RefSeq" id="WP_114605396.1">
    <property type="nucleotide sequence ID" value="NZ_CP031148.1"/>
</dbReference>
<feature type="region of interest" description="Disordered" evidence="1">
    <location>
        <begin position="1"/>
        <end position="28"/>
    </location>
</feature>
<organism evidence="2 3">
    <name type="scientific">Haloplanus rubicundus</name>
    <dbReference type="NCBI Taxonomy" id="1547898"/>
    <lineage>
        <taxon>Archaea</taxon>
        <taxon>Methanobacteriati</taxon>
        <taxon>Methanobacteriota</taxon>
        <taxon>Stenosarchaea group</taxon>
        <taxon>Halobacteria</taxon>
        <taxon>Halobacteriales</taxon>
        <taxon>Haloferacaceae</taxon>
        <taxon>Haloplanus</taxon>
    </lineage>
</organism>
<gene>
    <name evidence="2" type="ORF">DU484_06120</name>
</gene>
<dbReference type="EMBL" id="CP031148">
    <property type="protein sequence ID" value="AXG09476.1"/>
    <property type="molecule type" value="Genomic_DNA"/>
</dbReference>
<evidence type="ECO:0000256" key="1">
    <source>
        <dbReference type="SAM" id="MobiDB-lite"/>
    </source>
</evidence>
<feature type="region of interest" description="Disordered" evidence="1">
    <location>
        <begin position="150"/>
        <end position="189"/>
    </location>
</feature>
<evidence type="ECO:0000313" key="2">
    <source>
        <dbReference type="EMBL" id="AXG09476.1"/>
    </source>
</evidence>